<dbReference type="OrthoDB" id="5372935at2759"/>
<dbReference type="AlphaFoldDB" id="A0A9P4P419"/>
<sequence>MHAATEANNNGSLDKLPAELRNHIYLLVFPKHTLPKSTKVFVGPLFTCKKFYNEAYTIVYSRMPVICPFGNGFGAEYWLRTKKPEALALVTRVMVRDEPQLGSLHNSSHCALFNIDTLVRHYKLLPNLQRLDISICQSGKTDAMECRFDIYDLERRSSEPVEKYVALSILAALRDCPGL</sequence>
<dbReference type="Proteomes" id="UP000800235">
    <property type="component" value="Unassembled WGS sequence"/>
</dbReference>
<evidence type="ECO:0000313" key="1">
    <source>
        <dbReference type="EMBL" id="KAF2436338.1"/>
    </source>
</evidence>
<reference evidence="1" key="1">
    <citation type="journal article" date="2020" name="Stud. Mycol.">
        <title>101 Dothideomycetes genomes: a test case for predicting lifestyles and emergence of pathogens.</title>
        <authorList>
            <person name="Haridas S."/>
            <person name="Albert R."/>
            <person name="Binder M."/>
            <person name="Bloem J."/>
            <person name="Labutti K."/>
            <person name="Salamov A."/>
            <person name="Andreopoulos B."/>
            <person name="Baker S."/>
            <person name="Barry K."/>
            <person name="Bills G."/>
            <person name="Bluhm B."/>
            <person name="Cannon C."/>
            <person name="Castanera R."/>
            <person name="Culley D."/>
            <person name="Daum C."/>
            <person name="Ezra D."/>
            <person name="Gonzalez J."/>
            <person name="Henrissat B."/>
            <person name="Kuo A."/>
            <person name="Liang C."/>
            <person name="Lipzen A."/>
            <person name="Lutzoni F."/>
            <person name="Magnuson J."/>
            <person name="Mondo S."/>
            <person name="Nolan M."/>
            <person name="Ohm R."/>
            <person name="Pangilinan J."/>
            <person name="Park H.-J."/>
            <person name="Ramirez L."/>
            <person name="Alfaro M."/>
            <person name="Sun H."/>
            <person name="Tritt A."/>
            <person name="Yoshinaga Y."/>
            <person name="Zwiers L.-H."/>
            <person name="Turgeon B."/>
            <person name="Goodwin S."/>
            <person name="Spatafora J."/>
            <person name="Crous P."/>
            <person name="Grigoriev I."/>
        </authorList>
    </citation>
    <scope>NUCLEOTIDE SEQUENCE</scope>
    <source>
        <strain evidence="1">CBS 130266</strain>
    </source>
</reference>
<protein>
    <recommendedName>
        <fullName evidence="3">F-box domain-containing protein</fullName>
    </recommendedName>
</protein>
<gene>
    <name evidence="1" type="ORF">EJ08DRAFT_143178</name>
</gene>
<keyword evidence="2" id="KW-1185">Reference proteome</keyword>
<accession>A0A9P4P419</accession>
<organism evidence="1 2">
    <name type="scientific">Tothia fuscella</name>
    <dbReference type="NCBI Taxonomy" id="1048955"/>
    <lineage>
        <taxon>Eukaryota</taxon>
        <taxon>Fungi</taxon>
        <taxon>Dikarya</taxon>
        <taxon>Ascomycota</taxon>
        <taxon>Pezizomycotina</taxon>
        <taxon>Dothideomycetes</taxon>
        <taxon>Pleosporomycetidae</taxon>
        <taxon>Venturiales</taxon>
        <taxon>Cylindrosympodiaceae</taxon>
        <taxon>Tothia</taxon>
    </lineage>
</organism>
<evidence type="ECO:0008006" key="3">
    <source>
        <dbReference type="Google" id="ProtNLM"/>
    </source>
</evidence>
<evidence type="ECO:0000313" key="2">
    <source>
        <dbReference type="Proteomes" id="UP000800235"/>
    </source>
</evidence>
<name>A0A9P4P419_9PEZI</name>
<dbReference type="EMBL" id="MU007010">
    <property type="protein sequence ID" value="KAF2436338.1"/>
    <property type="molecule type" value="Genomic_DNA"/>
</dbReference>
<comment type="caution">
    <text evidence="1">The sequence shown here is derived from an EMBL/GenBank/DDBJ whole genome shotgun (WGS) entry which is preliminary data.</text>
</comment>
<proteinExistence type="predicted"/>